<evidence type="ECO:0000256" key="1">
    <source>
        <dbReference type="ARBA" id="ARBA00000085"/>
    </source>
</evidence>
<dbReference type="PRINTS" id="PR00344">
    <property type="entry name" value="BCTRLSENSOR"/>
</dbReference>
<evidence type="ECO:0000256" key="5">
    <source>
        <dbReference type="ARBA" id="ARBA00022777"/>
    </source>
</evidence>
<dbReference type="SUPFAM" id="SSF47384">
    <property type="entry name" value="Homodimeric domain of signal transducing histidine kinase"/>
    <property type="match status" value="1"/>
</dbReference>
<dbReference type="Pfam" id="PF00512">
    <property type="entry name" value="HisKA"/>
    <property type="match status" value="1"/>
</dbReference>
<comment type="caution">
    <text evidence="7">The sequence shown here is derived from an EMBL/GenBank/DDBJ whole genome shotgun (WGS) entry which is preliminary data.</text>
</comment>
<dbReference type="InterPro" id="IPR005467">
    <property type="entry name" value="His_kinase_dom"/>
</dbReference>
<feature type="domain" description="Histidine kinase" evidence="6">
    <location>
        <begin position="14"/>
        <end position="242"/>
    </location>
</feature>
<dbReference type="PANTHER" id="PTHR43047:SF72">
    <property type="entry name" value="OSMOSENSING HISTIDINE PROTEIN KINASE SLN1"/>
    <property type="match status" value="1"/>
</dbReference>
<dbReference type="InterPro" id="IPR003594">
    <property type="entry name" value="HATPase_dom"/>
</dbReference>
<dbReference type="SMART" id="SM00387">
    <property type="entry name" value="HATPase_c"/>
    <property type="match status" value="1"/>
</dbReference>
<proteinExistence type="predicted"/>
<gene>
    <name evidence="7" type="ORF">S01H4_39271</name>
</gene>
<keyword evidence="3" id="KW-0597">Phosphoprotein</keyword>
<dbReference type="InterPro" id="IPR004358">
    <property type="entry name" value="Sig_transdc_His_kin-like_C"/>
</dbReference>
<comment type="catalytic activity">
    <reaction evidence="1">
        <text>ATP + protein L-histidine = ADP + protein N-phospho-L-histidine.</text>
        <dbReference type="EC" id="2.7.13.3"/>
    </reaction>
</comment>
<dbReference type="AlphaFoldDB" id="X1CYR4"/>
<dbReference type="CDD" id="cd00082">
    <property type="entry name" value="HisKA"/>
    <property type="match status" value="1"/>
</dbReference>
<dbReference type="PROSITE" id="PS50109">
    <property type="entry name" value="HIS_KIN"/>
    <property type="match status" value="1"/>
</dbReference>
<dbReference type="InterPro" id="IPR003661">
    <property type="entry name" value="HisK_dim/P_dom"/>
</dbReference>
<organism evidence="7">
    <name type="scientific">marine sediment metagenome</name>
    <dbReference type="NCBI Taxonomy" id="412755"/>
    <lineage>
        <taxon>unclassified sequences</taxon>
        <taxon>metagenomes</taxon>
        <taxon>ecological metagenomes</taxon>
    </lineage>
</organism>
<sequence length="249" mass="27455">MAKQNEEKLDFVAAVIHELKTSLTAIIVSAELLADELQPDEKSVLGRLIQSVIRNAHSIDERLSLLSEAGGLLFENALFHPEPIEIGQVIHNVAAQLYPEVQSRRQSLTLEVPDSLPPAKADRQYLEQILLTLLANASKFTKEEGQIEVSACQEGKRLVVEVSDTGVGIPAEEQERIFQPYYQVTQDKGRQTTRPGEEERHSDRGLGLAIAKFLVELHGGKIWLKSIVGQGSSFFFSLPTVVSVESSSS</sequence>
<accession>X1CYR4</accession>
<keyword evidence="5" id="KW-0418">Kinase</keyword>
<evidence type="ECO:0000259" key="6">
    <source>
        <dbReference type="PROSITE" id="PS50109"/>
    </source>
</evidence>
<dbReference type="PANTHER" id="PTHR43047">
    <property type="entry name" value="TWO-COMPONENT HISTIDINE PROTEIN KINASE"/>
    <property type="match status" value="1"/>
</dbReference>
<evidence type="ECO:0000256" key="2">
    <source>
        <dbReference type="ARBA" id="ARBA00012438"/>
    </source>
</evidence>
<evidence type="ECO:0000256" key="4">
    <source>
        <dbReference type="ARBA" id="ARBA00022679"/>
    </source>
</evidence>
<dbReference type="SUPFAM" id="SSF55874">
    <property type="entry name" value="ATPase domain of HSP90 chaperone/DNA topoisomerase II/histidine kinase"/>
    <property type="match status" value="1"/>
</dbReference>
<dbReference type="EC" id="2.7.13.3" evidence="2"/>
<protein>
    <recommendedName>
        <fullName evidence="2">histidine kinase</fullName>
        <ecNumber evidence="2">2.7.13.3</ecNumber>
    </recommendedName>
</protein>
<dbReference type="GO" id="GO:0005886">
    <property type="term" value="C:plasma membrane"/>
    <property type="evidence" value="ECO:0007669"/>
    <property type="project" value="TreeGrafter"/>
</dbReference>
<dbReference type="GO" id="GO:0000155">
    <property type="term" value="F:phosphorelay sensor kinase activity"/>
    <property type="evidence" value="ECO:0007669"/>
    <property type="project" value="InterPro"/>
</dbReference>
<name>X1CYR4_9ZZZZ</name>
<dbReference type="GO" id="GO:0009927">
    <property type="term" value="F:histidine phosphotransfer kinase activity"/>
    <property type="evidence" value="ECO:0007669"/>
    <property type="project" value="TreeGrafter"/>
</dbReference>
<dbReference type="SMART" id="SM00388">
    <property type="entry name" value="HisKA"/>
    <property type="match status" value="1"/>
</dbReference>
<keyword evidence="4" id="KW-0808">Transferase</keyword>
<dbReference type="Pfam" id="PF02518">
    <property type="entry name" value="HATPase_c"/>
    <property type="match status" value="1"/>
</dbReference>
<dbReference type="FunFam" id="3.30.565.10:FF:000006">
    <property type="entry name" value="Sensor histidine kinase WalK"/>
    <property type="match status" value="1"/>
</dbReference>
<dbReference type="InterPro" id="IPR036890">
    <property type="entry name" value="HATPase_C_sf"/>
</dbReference>
<evidence type="ECO:0000313" key="7">
    <source>
        <dbReference type="EMBL" id="GAG98037.1"/>
    </source>
</evidence>
<dbReference type="InterPro" id="IPR036097">
    <property type="entry name" value="HisK_dim/P_sf"/>
</dbReference>
<dbReference type="Gene3D" id="1.10.287.130">
    <property type="match status" value="1"/>
</dbReference>
<dbReference type="Gene3D" id="3.30.565.10">
    <property type="entry name" value="Histidine kinase-like ATPase, C-terminal domain"/>
    <property type="match status" value="1"/>
</dbReference>
<evidence type="ECO:0000256" key="3">
    <source>
        <dbReference type="ARBA" id="ARBA00022553"/>
    </source>
</evidence>
<dbReference type="EMBL" id="BART01021254">
    <property type="protein sequence ID" value="GAG98037.1"/>
    <property type="molecule type" value="Genomic_DNA"/>
</dbReference>
<reference evidence="7" key="1">
    <citation type="journal article" date="2014" name="Front. Microbiol.">
        <title>High frequency of phylogenetically diverse reductive dehalogenase-homologous genes in deep subseafloor sedimentary metagenomes.</title>
        <authorList>
            <person name="Kawai M."/>
            <person name="Futagami T."/>
            <person name="Toyoda A."/>
            <person name="Takaki Y."/>
            <person name="Nishi S."/>
            <person name="Hori S."/>
            <person name="Arai W."/>
            <person name="Tsubouchi T."/>
            <person name="Morono Y."/>
            <person name="Uchiyama I."/>
            <person name="Ito T."/>
            <person name="Fujiyama A."/>
            <person name="Inagaki F."/>
            <person name="Takami H."/>
        </authorList>
    </citation>
    <scope>NUCLEOTIDE SEQUENCE</scope>
    <source>
        <strain evidence="7">Expedition CK06-06</strain>
    </source>
</reference>